<evidence type="ECO:0000313" key="2">
    <source>
        <dbReference type="Proteomes" id="UP000276133"/>
    </source>
</evidence>
<proteinExistence type="predicted"/>
<comment type="caution">
    <text evidence="1">The sequence shown here is derived from an EMBL/GenBank/DDBJ whole genome shotgun (WGS) entry which is preliminary data.</text>
</comment>
<keyword evidence="2" id="KW-1185">Reference proteome</keyword>
<organism evidence="1 2">
    <name type="scientific">Brachionus plicatilis</name>
    <name type="common">Marine rotifer</name>
    <name type="synonym">Brachionus muelleri</name>
    <dbReference type="NCBI Taxonomy" id="10195"/>
    <lineage>
        <taxon>Eukaryota</taxon>
        <taxon>Metazoa</taxon>
        <taxon>Spiralia</taxon>
        <taxon>Gnathifera</taxon>
        <taxon>Rotifera</taxon>
        <taxon>Eurotatoria</taxon>
        <taxon>Monogononta</taxon>
        <taxon>Pseudotrocha</taxon>
        <taxon>Ploima</taxon>
        <taxon>Brachionidae</taxon>
        <taxon>Brachionus</taxon>
    </lineage>
</organism>
<protein>
    <submittedName>
        <fullName evidence="1">Uncharacterized protein</fullName>
    </submittedName>
</protein>
<accession>A0A3M7QL64</accession>
<sequence length="97" mass="11146">MQIERGLDLAGLFQQIGQTVHMLVLSAYPDAFIDPERVLVEAALQNIEQAGEKVEENLAVIFYAHYQAFEVQVELDPKQVDRFGRVGPEHAFYHFWL</sequence>
<evidence type="ECO:0000313" key="1">
    <source>
        <dbReference type="EMBL" id="RNA12187.1"/>
    </source>
</evidence>
<dbReference type="AlphaFoldDB" id="A0A3M7QL64"/>
<name>A0A3M7QL64_BRAPC</name>
<dbReference type="EMBL" id="REGN01005750">
    <property type="protein sequence ID" value="RNA12187.1"/>
    <property type="molecule type" value="Genomic_DNA"/>
</dbReference>
<gene>
    <name evidence="1" type="ORF">BpHYR1_005895</name>
</gene>
<dbReference type="Proteomes" id="UP000276133">
    <property type="component" value="Unassembled WGS sequence"/>
</dbReference>
<reference evidence="1 2" key="1">
    <citation type="journal article" date="2018" name="Sci. Rep.">
        <title>Genomic signatures of local adaptation to the degree of environmental predictability in rotifers.</title>
        <authorList>
            <person name="Franch-Gras L."/>
            <person name="Hahn C."/>
            <person name="Garcia-Roger E.M."/>
            <person name="Carmona M.J."/>
            <person name="Serra M."/>
            <person name="Gomez A."/>
        </authorList>
    </citation>
    <scope>NUCLEOTIDE SEQUENCE [LARGE SCALE GENOMIC DNA]</scope>
    <source>
        <strain evidence="1">HYR1</strain>
    </source>
</reference>